<dbReference type="OrthoDB" id="786753at2"/>
<dbReference type="KEGG" id="pgs:CPT03_06955"/>
<dbReference type="RefSeq" id="WP_099438167.1">
    <property type="nucleotide sequence ID" value="NZ_CP024091.1"/>
</dbReference>
<reference evidence="1 2" key="1">
    <citation type="submission" date="2017-10" db="EMBL/GenBank/DDBJ databases">
        <title>Whole genome of Pedobacter ginsengisoli T01R-27 isolated from tomato rhizosphere.</title>
        <authorList>
            <person name="Weon H.-Y."/>
            <person name="Lee S.A."/>
            <person name="Sang M.K."/>
            <person name="Song J."/>
        </authorList>
    </citation>
    <scope>NUCLEOTIDE SEQUENCE [LARGE SCALE GENOMIC DNA]</scope>
    <source>
        <strain evidence="1 2">T01R-27</strain>
    </source>
</reference>
<dbReference type="Proteomes" id="UP000223749">
    <property type="component" value="Chromosome"/>
</dbReference>
<dbReference type="AlphaFoldDB" id="A0A2D1U3Q7"/>
<proteinExistence type="predicted"/>
<sequence length="284" mass="33459">MRQIILKQNKNLKYLPLAFNNNIKAVNEELEAGHSKLYVFQVQYINDVLFSVNREINAENIYELFGAQIEMLLDILKYINESIEVYERYELLKGFIAEYELIKQLATKPVFDILNHHIDFMGNELIPLVNNHIERIDEELKIKNHKSFVRKNLIDKGVVAFTTGVNDVEIKGILAFLKLKCAKEADFLALENELSNNTKSHPEFYNLKNVTPDDMILFFKIMQYRQILSKITNKDLSKWLHRKFRYFKNGDYLIGQSQRTTLDKLNVKLTAKEKIKELNIHFKK</sequence>
<gene>
    <name evidence="1" type="ORF">CPT03_06955</name>
</gene>
<dbReference type="EMBL" id="CP024091">
    <property type="protein sequence ID" value="ATP56225.1"/>
    <property type="molecule type" value="Genomic_DNA"/>
</dbReference>
<name>A0A2D1U3Q7_9SPHI</name>
<evidence type="ECO:0000313" key="1">
    <source>
        <dbReference type="EMBL" id="ATP56225.1"/>
    </source>
</evidence>
<keyword evidence="2" id="KW-1185">Reference proteome</keyword>
<organism evidence="1 2">
    <name type="scientific">Pedobacter ginsengisoli</name>
    <dbReference type="NCBI Taxonomy" id="363852"/>
    <lineage>
        <taxon>Bacteria</taxon>
        <taxon>Pseudomonadati</taxon>
        <taxon>Bacteroidota</taxon>
        <taxon>Sphingobacteriia</taxon>
        <taxon>Sphingobacteriales</taxon>
        <taxon>Sphingobacteriaceae</taxon>
        <taxon>Pedobacter</taxon>
    </lineage>
</organism>
<protein>
    <submittedName>
        <fullName evidence="1">Uncharacterized protein</fullName>
    </submittedName>
</protein>
<accession>A0A2D1U3Q7</accession>
<evidence type="ECO:0000313" key="2">
    <source>
        <dbReference type="Proteomes" id="UP000223749"/>
    </source>
</evidence>